<organism evidence="3 4">
    <name type="scientific">Hevea brasiliensis</name>
    <name type="common">Para rubber tree</name>
    <name type="synonym">Siphonia brasiliensis</name>
    <dbReference type="NCBI Taxonomy" id="3981"/>
    <lineage>
        <taxon>Eukaryota</taxon>
        <taxon>Viridiplantae</taxon>
        <taxon>Streptophyta</taxon>
        <taxon>Embryophyta</taxon>
        <taxon>Tracheophyta</taxon>
        <taxon>Spermatophyta</taxon>
        <taxon>Magnoliopsida</taxon>
        <taxon>eudicotyledons</taxon>
        <taxon>Gunneridae</taxon>
        <taxon>Pentapetalae</taxon>
        <taxon>rosids</taxon>
        <taxon>fabids</taxon>
        <taxon>Malpighiales</taxon>
        <taxon>Euphorbiaceae</taxon>
        <taxon>Crotonoideae</taxon>
        <taxon>Micrandreae</taxon>
        <taxon>Hevea</taxon>
    </lineage>
</organism>
<dbReference type="InterPro" id="IPR032795">
    <property type="entry name" value="DUF3741-assoc"/>
</dbReference>
<proteinExistence type="predicted"/>
<feature type="region of interest" description="Disordered" evidence="1">
    <location>
        <begin position="334"/>
        <end position="353"/>
    </location>
</feature>
<gene>
    <name evidence="3" type="ORF">GH714_024624</name>
</gene>
<accession>A0A6A6LW98</accession>
<feature type="compositionally biased region" description="Low complexity" evidence="1">
    <location>
        <begin position="219"/>
        <end position="232"/>
    </location>
</feature>
<keyword evidence="4" id="KW-1185">Reference proteome</keyword>
<dbReference type="Proteomes" id="UP000467840">
    <property type="component" value="Chromosome 16"/>
</dbReference>
<feature type="compositionally biased region" description="Polar residues" evidence="1">
    <location>
        <begin position="199"/>
        <end position="208"/>
    </location>
</feature>
<sequence length="879" mass="99959">MYRFVTCDDPKGVVECGTVRRSKSASQKMEDKINSRRTQKKSNTSLAYKEKKEEMVPKEIIEEYHSPSSFQLLEVSRGAQKLNHLMDSFSKGLSYDGQSKDIAKELLKGALDLQDSLTMLGKLQEASQYMAQLKKKQKEKPERRKFDEVGSEKTNSHLSGDHNHQLGFQRPRLSSDRSSKDCIEELRNAIRDGLARQNLLPNTSTQERTNFDRRKDSISHIPSTSSSQLSVVQSSNIHSCGSTVSEIALQKKGKGPNLIAKLMGLEDIPSKKLMQSPERQFNMEKNVSQRRPVFDIEMPKLRKPQPIIQKVDSERRTLKELLETGQFQELLKGSSDKELKSHSHQSSDFHSKQRSLHDFPPIVLIKPPRVPCLESKEARAPMVWGEGSLNTKLMLRKMKIKEDFSSRSIDNEDSKIHCRIEADETRIKRVIQEGAKDHIEVVVIPEEKEVRTIEQREGAVKAKKVQTKLEAEKAPAKRFSYEERAKDHKRAVAGAEEKEVKKSVKDSSMIKESNPATHQRQKKDTDKKVDKSQKVVGSGRKPVDREIVKTKIVSRSQDQPTISSTKLRKPESAIVTTKHHISQNRLATRKTISKLTTQTTIHNSNDQKQKEKQATVHTAAMPITDNLECREDDERIDLLYNDHSEKEGSTITHDDQPSTEEEANDSKFRTEVLTKFAFFPCRALCGDQGSLCLIAKEVNDQMTRIGTDDTSFESSYQLKDLLLSSSSFINLAEELFHLNMSYPKILPASGIYDSGVTDVKLSLDYANEFIERRSLPDSQTRHLPLSYMGDSRISLSLDQLVEEICRGIETLRSYQKLACDHLLTDSLYATFEKDMRCKGVVSGIWDLGWRNGFSVQELEQALSDIEKFLVSELIEEVFS</sequence>
<dbReference type="AlphaFoldDB" id="A0A6A6LW98"/>
<feature type="compositionally biased region" description="Basic and acidic residues" evidence="1">
    <location>
        <begin position="209"/>
        <end position="218"/>
    </location>
</feature>
<feature type="compositionally biased region" description="Basic and acidic residues" evidence="1">
    <location>
        <begin position="641"/>
        <end position="656"/>
    </location>
</feature>
<feature type="compositionally biased region" description="Basic and acidic residues" evidence="1">
    <location>
        <begin position="522"/>
        <end position="533"/>
    </location>
</feature>
<evidence type="ECO:0000256" key="1">
    <source>
        <dbReference type="SAM" id="MobiDB-lite"/>
    </source>
</evidence>
<feature type="domain" description="DUF3741" evidence="2">
    <location>
        <begin position="254"/>
        <end position="272"/>
    </location>
</feature>
<dbReference type="EMBL" id="JAAGAX010000009">
    <property type="protein sequence ID" value="KAF2303929.1"/>
    <property type="molecule type" value="Genomic_DNA"/>
</dbReference>
<dbReference type="PANTHER" id="PTHR34282">
    <property type="entry name" value="OS01G0228800 PROTEIN-RELATED"/>
    <property type="match status" value="1"/>
</dbReference>
<name>A0A6A6LW98_HEVBR</name>
<feature type="region of interest" description="Disordered" evidence="1">
    <location>
        <begin position="641"/>
        <end position="666"/>
    </location>
</feature>
<evidence type="ECO:0000313" key="3">
    <source>
        <dbReference type="EMBL" id="KAF2303929.1"/>
    </source>
</evidence>
<feature type="region of interest" description="Disordered" evidence="1">
    <location>
        <begin position="134"/>
        <end position="179"/>
    </location>
</feature>
<feature type="compositionally biased region" description="Basic and acidic residues" evidence="1">
    <location>
        <begin position="139"/>
        <end position="164"/>
    </location>
</feature>
<reference evidence="3 4" key="1">
    <citation type="journal article" date="2020" name="Mol. Plant">
        <title>The Chromosome-Based Rubber Tree Genome Provides New Insights into Spurge Genome Evolution and Rubber Biosynthesis.</title>
        <authorList>
            <person name="Liu J."/>
            <person name="Shi C."/>
            <person name="Shi C.C."/>
            <person name="Li W."/>
            <person name="Zhang Q.J."/>
            <person name="Zhang Y."/>
            <person name="Li K."/>
            <person name="Lu H.F."/>
            <person name="Shi C."/>
            <person name="Zhu S.T."/>
            <person name="Xiao Z.Y."/>
            <person name="Nan H."/>
            <person name="Yue Y."/>
            <person name="Zhu X.G."/>
            <person name="Wu Y."/>
            <person name="Hong X.N."/>
            <person name="Fan G.Y."/>
            <person name="Tong Y."/>
            <person name="Zhang D."/>
            <person name="Mao C.L."/>
            <person name="Liu Y.L."/>
            <person name="Hao S.J."/>
            <person name="Liu W.Q."/>
            <person name="Lv M.Q."/>
            <person name="Zhang H.B."/>
            <person name="Liu Y."/>
            <person name="Hu-Tang G.R."/>
            <person name="Wang J.P."/>
            <person name="Wang J.H."/>
            <person name="Sun Y.H."/>
            <person name="Ni S.B."/>
            <person name="Chen W.B."/>
            <person name="Zhang X.C."/>
            <person name="Jiao Y.N."/>
            <person name="Eichler E.E."/>
            <person name="Li G.H."/>
            <person name="Liu X."/>
            <person name="Gao L.Z."/>
        </authorList>
    </citation>
    <scope>NUCLEOTIDE SEQUENCE [LARGE SCALE GENOMIC DNA]</scope>
    <source>
        <strain evidence="4">cv. GT1</strain>
        <tissue evidence="3">Leaf</tissue>
    </source>
</reference>
<evidence type="ECO:0000259" key="2">
    <source>
        <dbReference type="Pfam" id="PF14383"/>
    </source>
</evidence>
<evidence type="ECO:0000313" key="4">
    <source>
        <dbReference type="Proteomes" id="UP000467840"/>
    </source>
</evidence>
<feature type="region of interest" description="Disordered" evidence="1">
    <location>
        <begin position="22"/>
        <end position="52"/>
    </location>
</feature>
<dbReference type="Pfam" id="PF14383">
    <property type="entry name" value="VARLMGL"/>
    <property type="match status" value="1"/>
</dbReference>
<feature type="region of interest" description="Disordered" evidence="1">
    <location>
        <begin position="480"/>
        <end position="544"/>
    </location>
</feature>
<protein>
    <recommendedName>
        <fullName evidence="2">DUF3741 domain-containing protein</fullName>
    </recommendedName>
</protein>
<dbReference type="PANTHER" id="PTHR34282:SF2">
    <property type="entry name" value="DUF3741 DOMAIN-CONTAINING PROTEIN"/>
    <property type="match status" value="1"/>
</dbReference>
<feature type="compositionally biased region" description="Basic and acidic residues" evidence="1">
    <location>
        <begin position="495"/>
        <end position="509"/>
    </location>
</feature>
<comment type="caution">
    <text evidence="3">The sequence shown here is derived from an EMBL/GenBank/DDBJ whole genome shotgun (WGS) entry which is preliminary data.</text>
</comment>
<feature type="region of interest" description="Disordered" evidence="1">
    <location>
        <begin position="197"/>
        <end position="232"/>
    </location>
</feature>